<reference evidence="3 4" key="1">
    <citation type="submission" date="2016-10" db="EMBL/GenBank/DDBJ databases">
        <authorList>
            <person name="de Groot N.N."/>
        </authorList>
    </citation>
    <scope>NUCLEOTIDE SEQUENCE [LARGE SCALE GENOMIC DNA]</scope>
    <source>
        <strain evidence="3 4">CGMCC 1.10959</strain>
    </source>
</reference>
<accession>A0A1I7C9V7</accession>
<keyword evidence="4" id="KW-1185">Reference proteome</keyword>
<dbReference type="InterPro" id="IPR036188">
    <property type="entry name" value="FAD/NAD-bd_sf"/>
</dbReference>
<dbReference type="RefSeq" id="WP_027262662.1">
    <property type="nucleotide sequence ID" value="NZ_FPAW01000015.1"/>
</dbReference>
<dbReference type="GO" id="GO:0016491">
    <property type="term" value="F:oxidoreductase activity"/>
    <property type="evidence" value="ECO:0007669"/>
    <property type="project" value="UniProtKB-KW"/>
</dbReference>
<dbReference type="Gene3D" id="3.30.9.10">
    <property type="entry name" value="D-Amino Acid Oxidase, subunit A, domain 2"/>
    <property type="match status" value="1"/>
</dbReference>
<dbReference type="Proteomes" id="UP000182466">
    <property type="component" value="Unassembled WGS sequence"/>
</dbReference>
<dbReference type="Pfam" id="PF01266">
    <property type="entry name" value="DAO"/>
    <property type="match status" value="1"/>
</dbReference>
<proteinExistence type="predicted"/>
<dbReference type="InterPro" id="IPR006076">
    <property type="entry name" value="FAD-dep_OxRdtase"/>
</dbReference>
<dbReference type="PANTHER" id="PTHR13847:SF281">
    <property type="entry name" value="FAD DEPENDENT OXIDOREDUCTASE DOMAIN-CONTAINING PROTEIN"/>
    <property type="match status" value="1"/>
</dbReference>
<organism evidence="3 4">
    <name type="scientific">Sedimentitalea nanhaiensis</name>
    <dbReference type="NCBI Taxonomy" id="999627"/>
    <lineage>
        <taxon>Bacteria</taxon>
        <taxon>Pseudomonadati</taxon>
        <taxon>Pseudomonadota</taxon>
        <taxon>Alphaproteobacteria</taxon>
        <taxon>Rhodobacterales</taxon>
        <taxon>Paracoccaceae</taxon>
        <taxon>Sedimentitalea</taxon>
    </lineage>
</organism>
<evidence type="ECO:0000313" key="3">
    <source>
        <dbReference type="EMBL" id="SFT96202.1"/>
    </source>
</evidence>
<feature type="domain" description="FAD dependent oxidoreductase" evidence="2">
    <location>
        <begin position="39"/>
        <end position="398"/>
    </location>
</feature>
<gene>
    <name evidence="3" type="ORF">SAMN05216236_11566</name>
</gene>
<dbReference type="GO" id="GO:0005737">
    <property type="term" value="C:cytoplasm"/>
    <property type="evidence" value="ECO:0007669"/>
    <property type="project" value="TreeGrafter"/>
</dbReference>
<protein>
    <submittedName>
        <fullName evidence="3">Glycine/D-amino acid oxidase</fullName>
    </submittedName>
</protein>
<evidence type="ECO:0000256" key="1">
    <source>
        <dbReference type="ARBA" id="ARBA00023002"/>
    </source>
</evidence>
<dbReference type="EMBL" id="FPAW01000015">
    <property type="protein sequence ID" value="SFT96202.1"/>
    <property type="molecule type" value="Genomic_DNA"/>
</dbReference>
<dbReference type="OrthoDB" id="9806601at2"/>
<sequence length="441" mass="47861">MKRIFAEFAYGPGPRAGCWWDETIAAPAWPVLQGAVHADVAIIGAGFTGLSAALHLAEAGATVAVLEAGPPGWGASGRNGGFCCLGGARIGATALTRKYGHDAARSYFQAEKDAVDLVGQLLKRHNIQADLHSNGETQMAHRARDMNGLRAAAETLWRNGGSAELIEAADLPAAGMAGPFHGALTTKVGFALNPRKYLFGLSRAAQAHGAILHRDSPAQRIERHGASYRIATRQGHVLAPTVLIATNGYSSEDLPTWLAGRYMPSQSNVLVTRPLTDEEIAAQGWNSDQMAYDTRNLLHYFRLMPDRRFLFGMRGGLMSSPRAERRAQYGTRRNFEQMFPAWRDVPSPWQWSGMVCLSRHRVPYVGPVPDHPGMFAGLAYHGNGIAMGSYAGRVLADLALSREPATPCLSVIASPMKRFPFGSLRRVLMPAAYLFYGLHDI</sequence>
<dbReference type="SUPFAM" id="SSF51905">
    <property type="entry name" value="FAD/NAD(P)-binding domain"/>
    <property type="match status" value="1"/>
</dbReference>
<evidence type="ECO:0000259" key="2">
    <source>
        <dbReference type="Pfam" id="PF01266"/>
    </source>
</evidence>
<dbReference type="Gene3D" id="3.50.50.60">
    <property type="entry name" value="FAD/NAD(P)-binding domain"/>
    <property type="match status" value="1"/>
</dbReference>
<keyword evidence="1" id="KW-0560">Oxidoreductase</keyword>
<dbReference type="AlphaFoldDB" id="A0A1I7C9V7"/>
<dbReference type="STRING" id="999627.SAMN05216236_11566"/>
<dbReference type="PANTHER" id="PTHR13847">
    <property type="entry name" value="SARCOSINE DEHYDROGENASE-RELATED"/>
    <property type="match status" value="1"/>
</dbReference>
<dbReference type="eggNOG" id="COG0665">
    <property type="taxonomic scope" value="Bacteria"/>
</dbReference>
<name>A0A1I7C9V7_9RHOB</name>
<evidence type="ECO:0000313" key="4">
    <source>
        <dbReference type="Proteomes" id="UP000182466"/>
    </source>
</evidence>